<protein>
    <recommendedName>
        <fullName evidence="3 9">Glucose-1-phosphate thymidylyltransferase</fullName>
        <ecNumber evidence="3 9">2.7.7.24</ecNumber>
    </recommendedName>
</protein>
<accession>A0A4Y8KWA2</accession>
<evidence type="ECO:0000313" key="12">
    <source>
        <dbReference type="Proteomes" id="UP000297861"/>
    </source>
</evidence>
<feature type="domain" description="Nucleotidyl transferase" evidence="10">
    <location>
        <begin position="2"/>
        <end position="240"/>
    </location>
</feature>
<dbReference type="SUPFAM" id="SSF53448">
    <property type="entry name" value="Nucleotide-diphospho-sugar transferases"/>
    <property type="match status" value="1"/>
</dbReference>
<sequence>MKGIVLAGGSGTRLYPITKGVSKQLLPVYDKPMIYYPVSVLMLAGIREILIISTPTDLPGFKRLLGDGSDYGVKFEYAEQPSPDGLAQAFIIGEKFIGDDSVCLVLGDNIFYGHGLTEMLKNAVKTAENENKATVFGYWVSDPERYGVAEFDKQGNVLSIEEKPEDPKSNYAVVGLYFYPNKVVDVAKNIKPSARGELEITTVNQEFLNDQELKVQLLGRGFAWLDTGTHDSLSEASVFVEVLEKRQGLKIACLESIAFDQGWITAEKMEELAQPMIKNQYGQYLIKTVNESKKKK</sequence>
<dbReference type="InterPro" id="IPR005907">
    <property type="entry name" value="G1P_thy_trans_s"/>
</dbReference>
<dbReference type="EMBL" id="SOML01000013">
    <property type="protein sequence ID" value="TFD93187.1"/>
    <property type="molecule type" value="Genomic_DNA"/>
</dbReference>
<evidence type="ECO:0000256" key="7">
    <source>
        <dbReference type="ARBA" id="ARBA00022842"/>
    </source>
</evidence>
<dbReference type="OrthoDB" id="9803871at2"/>
<comment type="cofactor">
    <cofactor evidence="1">
        <name>Mg(2+)</name>
        <dbReference type="ChEBI" id="CHEBI:18420"/>
    </cofactor>
</comment>
<dbReference type="AlphaFoldDB" id="A0A4Y8KWA2"/>
<reference evidence="11 12" key="1">
    <citation type="submission" date="2019-03" db="EMBL/GenBank/DDBJ databases">
        <title>San Antonio Military Medical Center submission to MRSN (WRAIR), pending publication.</title>
        <authorList>
            <person name="Blyth D.M."/>
            <person name="Mccarthy S.L."/>
            <person name="Schall S.E."/>
            <person name="Stam J.A."/>
            <person name="Ong A.C."/>
            <person name="Mcgann P.T."/>
        </authorList>
    </citation>
    <scope>NUCLEOTIDE SEQUENCE [LARGE SCALE GENOMIC DNA]</scope>
    <source>
        <strain evidence="11 12">MRSN571793</strain>
    </source>
</reference>
<dbReference type="InterPro" id="IPR029044">
    <property type="entry name" value="Nucleotide-diphossugar_trans"/>
</dbReference>
<gene>
    <name evidence="11" type="ORF">E2605_17035</name>
</gene>
<keyword evidence="12" id="KW-1185">Reference proteome</keyword>
<evidence type="ECO:0000256" key="2">
    <source>
        <dbReference type="ARBA" id="ARBA00010480"/>
    </source>
</evidence>
<evidence type="ECO:0000259" key="10">
    <source>
        <dbReference type="Pfam" id="PF00483"/>
    </source>
</evidence>
<comment type="function">
    <text evidence="9">Catalyzes the formation of dTDP-glucose, from dTTP and glucose 1-phosphate, as well as its pyrophosphorolysis.</text>
</comment>
<dbReference type="EC" id="2.7.7.24" evidence="3 9"/>
<name>A0A4Y8KWA2_9BACT</name>
<evidence type="ECO:0000256" key="8">
    <source>
        <dbReference type="ARBA" id="ARBA00049336"/>
    </source>
</evidence>
<keyword evidence="4 9" id="KW-0808">Transferase</keyword>
<keyword evidence="7 9" id="KW-0460">Magnesium</keyword>
<evidence type="ECO:0000256" key="1">
    <source>
        <dbReference type="ARBA" id="ARBA00001946"/>
    </source>
</evidence>
<keyword evidence="5 9" id="KW-0548">Nucleotidyltransferase</keyword>
<comment type="similarity">
    <text evidence="2 9">Belongs to the glucose-1-phosphate thymidylyltransferase family.</text>
</comment>
<dbReference type="Gene3D" id="3.90.550.10">
    <property type="entry name" value="Spore Coat Polysaccharide Biosynthesis Protein SpsA, Chain A"/>
    <property type="match status" value="1"/>
</dbReference>
<dbReference type="GO" id="GO:0046872">
    <property type="term" value="F:metal ion binding"/>
    <property type="evidence" value="ECO:0007669"/>
    <property type="project" value="UniProtKB-KW"/>
</dbReference>
<organism evidence="11 12">
    <name type="scientific">Dysgonomonas capnocytophagoides</name>
    <dbReference type="NCBI Taxonomy" id="45254"/>
    <lineage>
        <taxon>Bacteria</taxon>
        <taxon>Pseudomonadati</taxon>
        <taxon>Bacteroidota</taxon>
        <taxon>Bacteroidia</taxon>
        <taxon>Bacteroidales</taxon>
        <taxon>Dysgonomonadaceae</taxon>
        <taxon>Dysgonomonas</taxon>
    </lineage>
</organism>
<dbReference type="NCBIfam" id="TIGR01207">
    <property type="entry name" value="rmlA"/>
    <property type="match status" value="1"/>
</dbReference>
<dbReference type="CDD" id="cd02538">
    <property type="entry name" value="G1P_TT_short"/>
    <property type="match status" value="1"/>
</dbReference>
<evidence type="ECO:0000313" key="11">
    <source>
        <dbReference type="EMBL" id="TFD93187.1"/>
    </source>
</evidence>
<evidence type="ECO:0000256" key="6">
    <source>
        <dbReference type="ARBA" id="ARBA00022723"/>
    </source>
</evidence>
<dbReference type="InterPro" id="IPR005835">
    <property type="entry name" value="NTP_transferase_dom"/>
</dbReference>
<dbReference type="Pfam" id="PF00483">
    <property type="entry name" value="NTP_transferase"/>
    <property type="match status" value="1"/>
</dbReference>
<dbReference type="RefSeq" id="WP_026626615.1">
    <property type="nucleotide sequence ID" value="NZ_AP028867.1"/>
</dbReference>
<evidence type="ECO:0000256" key="4">
    <source>
        <dbReference type="ARBA" id="ARBA00022679"/>
    </source>
</evidence>
<dbReference type="STRING" id="1121485.GCA_000426485_02750"/>
<evidence type="ECO:0000256" key="5">
    <source>
        <dbReference type="ARBA" id="ARBA00022695"/>
    </source>
</evidence>
<comment type="catalytic activity">
    <reaction evidence="8 9">
        <text>dTTP + alpha-D-glucose 1-phosphate + H(+) = dTDP-alpha-D-glucose + diphosphate</text>
        <dbReference type="Rhea" id="RHEA:15225"/>
        <dbReference type="ChEBI" id="CHEBI:15378"/>
        <dbReference type="ChEBI" id="CHEBI:33019"/>
        <dbReference type="ChEBI" id="CHEBI:37568"/>
        <dbReference type="ChEBI" id="CHEBI:57477"/>
        <dbReference type="ChEBI" id="CHEBI:58601"/>
        <dbReference type="EC" id="2.7.7.24"/>
    </reaction>
</comment>
<dbReference type="PANTHER" id="PTHR43532">
    <property type="entry name" value="GLUCOSE-1-PHOSPHATE THYMIDYLYLTRANSFERASE"/>
    <property type="match status" value="1"/>
</dbReference>
<evidence type="ECO:0000256" key="9">
    <source>
        <dbReference type="RuleBase" id="RU003706"/>
    </source>
</evidence>
<keyword evidence="6 9" id="KW-0479">Metal-binding</keyword>
<dbReference type="Proteomes" id="UP000297861">
    <property type="component" value="Unassembled WGS sequence"/>
</dbReference>
<dbReference type="FunFam" id="3.90.550.10:FF:000023">
    <property type="entry name" value="Glucose-1-phosphate thymidylyltransferase"/>
    <property type="match status" value="1"/>
</dbReference>
<dbReference type="PANTHER" id="PTHR43532:SF1">
    <property type="entry name" value="GLUCOSE-1-PHOSPHATE THYMIDYLYLTRANSFERASE 1"/>
    <property type="match status" value="1"/>
</dbReference>
<proteinExistence type="inferred from homology"/>
<dbReference type="GO" id="GO:0008879">
    <property type="term" value="F:glucose-1-phosphate thymidylyltransferase activity"/>
    <property type="evidence" value="ECO:0007669"/>
    <property type="project" value="UniProtKB-EC"/>
</dbReference>
<comment type="caution">
    <text evidence="11">The sequence shown here is derived from an EMBL/GenBank/DDBJ whole genome shotgun (WGS) entry which is preliminary data.</text>
</comment>
<evidence type="ECO:0000256" key="3">
    <source>
        <dbReference type="ARBA" id="ARBA00012461"/>
    </source>
</evidence>